<evidence type="ECO:0000313" key="2">
    <source>
        <dbReference type="EMBL" id="PTQ48789.1"/>
    </source>
</evidence>
<dbReference type="EMBL" id="KZ772676">
    <property type="protein sequence ID" value="PTQ48789.1"/>
    <property type="molecule type" value="Genomic_DNA"/>
</dbReference>
<gene>
    <name evidence="2" type="ORF">MARPO_0004s0076</name>
</gene>
<protein>
    <submittedName>
        <fullName evidence="2">Uncharacterized protein</fullName>
    </submittedName>
</protein>
<evidence type="ECO:0000313" key="3">
    <source>
        <dbReference type="Proteomes" id="UP000244005"/>
    </source>
</evidence>
<dbReference type="AlphaFoldDB" id="A0A2R6XRS6"/>
<feature type="region of interest" description="Disordered" evidence="1">
    <location>
        <begin position="1"/>
        <end position="46"/>
    </location>
</feature>
<name>A0A2R6XRS6_MARPO</name>
<organism evidence="2 3">
    <name type="scientific">Marchantia polymorpha</name>
    <name type="common">Common liverwort</name>
    <name type="synonym">Marchantia aquatica</name>
    <dbReference type="NCBI Taxonomy" id="3197"/>
    <lineage>
        <taxon>Eukaryota</taxon>
        <taxon>Viridiplantae</taxon>
        <taxon>Streptophyta</taxon>
        <taxon>Embryophyta</taxon>
        <taxon>Marchantiophyta</taxon>
        <taxon>Marchantiopsida</taxon>
        <taxon>Marchantiidae</taxon>
        <taxon>Marchantiales</taxon>
        <taxon>Marchantiaceae</taxon>
        <taxon>Marchantia</taxon>
    </lineage>
</organism>
<accession>A0A2R6XRS6</accession>
<keyword evidence="3" id="KW-1185">Reference proteome</keyword>
<proteinExistence type="predicted"/>
<sequence length="117" mass="13176">MNFAGKSRPNLLDDQPASRESSGMIDRTAHQRPPLQVRPQGSGAGWRIRSTSMTDLNQFDHLPPENVTECIFCSLDWDKGECQRKLRRSCARDSFRPSSESLTFSCLLRLALHGPSD</sequence>
<dbReference type="Gramene" id="Mp3g15960.1">
    <property type="protein sequence ID" value="Mp3g15960.1.cds"/>
    <property type="gene ID" value="Mp3g15960"/>
</dbReference>
<reference evidence="3" key="1">
    <citation type="journal article" date="2017" name="Cell">
        <title>Insights into land plant evolution garnered from the Marchantia polymorpha genome.</title>
        <authorList>
            <person name="Bowman J.L."/>
            <person name="Kohchi T."/>
            <person name="Yamato K.T."/>
            <person name="Jenkins J."/>
            <person name="Shu S."/>
            <person name="Ishizaki K."/>
            <person name="Yamaoka S."/>
            <person name="Nishihama R."/>
            <person name="Nakamura Y."/>
            <person name="Berger F."/>
            <person name="Adam C."/>
            <person name="Aki S.S."/>
            <person name="Althoff F."/>
            <person name="Araki T."/>
            <person name="Arteaga-Vazquez M.A."/>
            <person name="Balasubrmanian S."/>
            <person name="Barry K."/>
            <person name="Bauer D."/>
            <person name="Boehm C.R."/>
            <person name="Briginshaw L."/>
            <person name="Caballero-Perez J."/>
            <person name="Catarino B."/>
            <person name="Chen F."/>
            <person name="Chiyoda S."/>
            <person name="Chovatia M."/>
            <person name="Davies K.M."/>
            <person name="Delmans M."/>
            <person name="Demura T."/>
            <person name="Dierschke T."/>
            <person name="Dolan L."/>
            <person name="Dorantes-Acosta A.E."/>
            <person name="Eklund D.M."/>
            <person name="Florent S.N."/>
            <person name="Flores-Sandoval E."/>
            <person name="Fujiyama A."/>
            <person name="Fukuzawa H."/>
            <person name="Galik B."/>
            <person name="Grimanelli D."/>
            <person name="Grimwood J."/>
            <person name="Grossniklaus U."/>
            <person name="Hamada T."/>
            <person name="Haseloff J."/>
            <person name="Hetherington A.J."/>
            <person name="Higo A."/>
            <person name="Hirakawa Y."/>
            <person name="Hundley H.N."/>
            <person name="Ikeda Y."/>
            <person name="Inoue K."/>
            <person name="Inoue S.I."/>
            <person name="Ishida S."/>
            <person name="Jia Q."/>
            <person name="Kakita M."/>
            <person name="Kanazawa T."/>
            <person name="Kawai Y."/>
            <person name="Kawashima T."/>
            <person name="Kennedy M."/>
            <person name="Kinose K."/>
            <person name="Kinoshita T."/>
            <person name="Kohara Y."/>
            <person name="Koide E."/>
            <person name="Komatsu K."/>
            <person name="Kopischke S."/>
            <person name="Kubo M."/>
            <person name="Kyozuka J."/>
            <person name="Lagercrantz U."/>
            <person name="Lin S.S."/>
            <person name="Lindquist E."/>
            <person name="Lipzen A.M."/>
            <person name="Lu C.W."/>
            <person name="De Luna E."/>
            <person name="Martienssen R.A."/>
            <person name="Minamino N."/>
            <person name="Mizutani M."/>
            <person name="Mizutani M."/>
            <person name="Mochizuki N."/>
            <person name="Monte I."/>
            <person name="Mosher R."/>
            <person name="Nagasaki H."/>
            <person name="Nakagami H."/>
            <person name="Naramoto S."/>
            <person name="Nishitani K."/>
            <person name="Ohtani M."/>
            <person name="Okamoto T."/>
            <person name="Okumura M."/>
            <person name="Phillips J."/>
            <person name="Pollak B."/>
            <person name="Reinders A."/>
            <person name="Rovekamp M."/>
            <person name="Sano R."/>
            <person name="Sawa S."/>
            <person name="Schmid M.W."/>
            <person name="Shirakawa M."/>
            <person name="Solano R."/>
            <person name="Spunde A."/>
            <person name="Suetsugu N."/>
            <person name="Sugano S."/>
            <person name="Sugiyama A."/>
            <person name="Sun R."/>
            <person name="Suzuki Y."/>
            <person name="Takenaka M."/>
            <person name="Takezawa D."/>
            <person name="Tomogane H."/>
            <person name="Tsuzuki M."/>
            <person name="Ueda T."/>
            <person name="Umeda M."/>
            <person name="Ward J.M."/>
            <person name="Watanabe Y."/>
            <person name="Yazaki K."/>
            <person name="Yokoyama R."/>
            <person name="Yoshitake Y."/>
            <person name="Yotsui I."/>
            <person name="Zachgo S."/>
            <person name="Schmutz J."/>
        </authorList>
    </citation>
    <scope>NUCLEOTIDE SEQUENCE [LARGE SCALE GENOMIC DNA]</scope>
    <source>
        <strain evidence="3">Tak-1</strain>
    </source>
</reference>
<dbReference type="Proteomes" id="UP000244005">
    <property type="component" value="Unassembled WGS sequence"/>
</dbReference>
<evidence type="ECO:0000256" key="1">
    <source>
        <dbReference type="SAM" id="MobiDB-lite"/>
    </source>
</evidence>